<dbReference type="EMBL" id="ASPP01021374">
    <property type="protein sequence ID" value="ETO12477.1"/>
    <property type="molecule type" value="Genomic_DNA"/>
</dbReference>
<dbReference type="AlphaFoldDB" id="X6MGE4"/>
<evidence type="ECO:0000313" key="2">
    <source>
        <dbReference type="EMBL" id="ETO12477.1"/>
    </source>
</evidence>
<evidence type="ECO:0000256" key="1">
    <source>
        <dbReference type="SAM" id="Coils"/>
    </source>
</evidence>
<feature type="coiled-coil region" evidence="1">
    <location>
        <begin position="12"/>
        <end position="39"/>
    </location>
</feature>
<feature type="coiled-coil region" evidence="1">
    <location>
        <begin position="90"/>
        <end position="117"/>
    </location>
</feature>
<evidence type="ECO:0000313" key="3">
    <source>
        <dbReference type="Proteomes" id="UP000023152"/>
    </source>
</evidence>
<evidence type="ECO:0008006" key="4">
    <source>
        <dbReference type="Google" id="ProtNLM"/>
    </source>
</evidence>
<reference evidence="2 3" key="1">
    <citation type="journal article" date="2013" name="Curr. Biol.">
        <title>The Genome of the Foraminiferan Reticulomyxa filosa.</title>
        <authorList>
            <person name="Glockner G."/>
            <person name="Hulsmann N."/>
            <person name="Schleicher M."/>
            <person name="Noegel A.A."/>
            <person name="Eichinger L."/>
            <person name="Gallinger C."/>
            <person name="Pawlowski J."/>
            <person name="Sierra R."/>
            <person name="Euteneuer U."/>
            <person name="Pillet L."/>
            <person name="Moustafa A."/>
            <person name="Platzer M."/>
            <person name="Groth M."/>
            <person name="Szafranski K."/>
            <person name="Schliwa M."/>
        </authorList>
    </citation>
    <scope>NUCLEOTIDE SEQUENCE [LARGE SCALE GENOMIC DNA]</scope>
</reference>
<dbReference type="Proteomes" id="UP000023152">
    <property type="component" value="Unassembled WGS sequence"/>
</dbReference>
<dbReference type="SUPFAM" id="SSF81383">
    <property type="entry name" value="F-box domain"/>
    <property type="match status" value="1"/>
</dbReference>
<dbReference type="InterPro" id="IPR036047">
    <property type="entry name" value="F-box-like_dom_sf"/>
</dbReference>
<name>X6MGE4_RETFI</name>
<keyword evidence="1" id="KW-0175">Coiled coil</keyword>
<keyword evidence="3" id="KW-1185">Reference proteome</keyword>
<accession>X6MGE4</accession>
<sequence>MDDLFFAQLNKLADFETQIENFESEFLNQSKELEEIQLRRDAEFDLWKATFSSEISHYQSDIQSKQLSLLGTKLKLETTKAAHALEQQKTFTLQTECNKLKRKYEKLKKRIKEQVSAFQFGNLEEADVNFATSLHYQREYILPGPVFHTVLSFCDLQTIFVCGRVSKSWRKGINYWLGWLNPSYKHIHDLNEIFQTTTFGPKKTIASPSFVSSLDTKDSDALFYQKFRRFVLAIETQKSNTYKVEVIGFADKTTPVQSNVVHDRNKRKVILQPIEGDPQLQKEYSICEVILSNHQKLAKIKAQTERFKNRV</sequence>
<gene>
    <name evidence="2" type="ORF">RFI_24901</name>
</gene>
<comment type="caution">
    <text evidence="2">The sequence shown here is derived from an EMBL/GenBank/DDBJ whole genome shotgun (WGS) entry which is preliminary data.</text>
</comment>
<protein>
    <recommendedName>
        <fullName evidence="4">F-box domain-containing protein</fullName>
    </recommendedName>
</protein>
<proteinExistence type="predicted"/>
<organism evidence="2 3">
    <name type="scientific">Reticulomyxa filosa</name>
    <dbReference type="NCBI Taxonomy" id="46433"/>
    <lineage>
        <taxon>Eukaryota</taxon>
        <taxon>Sar</taxon>
        <taxon>Rhizaria</taxon>
        <taxon>Retaria</taxon>
        <taxon>Foraminifera</taxon>
        <taxon>Monothalamids</taxon>
        <taxon>Reticulomyxidae</taxon>
        <taxon>Reticulomyxa</taxon>
    </lineage>
</organism>